<name>A0ABY7MU02_9BRAD</name>
<feature type="transmembrane region" description="Helical" evidence="1">
    <location>
        <begin position="475"/>
        <end position="496"/>
    </location>
</feature>
<feature type="transmembrane region" description="Helical" evidence="1">
    <location>
        <begin position="6"/>
        <end position="28"/>
    </location>
</feature>
<feature type="transmembrane region" description="Helical" evidence="1">
    <location>
        <begin position="300"/>
        <end position="323"/>
    </location>
</feature>
<evidence type="ECO:0000313" key="3">
    <source>
        <dbReference type="Proteomes" id="UP001179614"/>
    </source>
</evidence>
<dbReference type="EMBL" id="CP089391">
    <property type="protein sequence ID" value="WBL80440.1"/>
    <property type="molecule type" value="Genomic_DNA"/>
</dbReference>
<feature type="transmembrane region" description="Helical" evidence="1">
    <location>
        <begin position="329"/>
        <end position="349"/>
    </location>
</feature>
<dbReference type="Proteomes" id="UP001179614">
    <property type="component" value="Chromosome"/>
</dbReference>
<sequence length="527" mass="58214">MLDQFFTAIHLDAAHLVAGVLTAFYAGNRFATPRTLRSETTRVQYYSSYVTYVVSCIGLLMFLSWVLAHKPALLNILYAPGPIPEELKSLDAPLVAALILTTLLPSVPILRDIDGAMLRFFHRMGAIPLGAVRWAQRINMTQLTISDRLVSDTKFYIANSTLLPDSLAAQLQPDFTLDSVRFRFTRCLALYVALSNLPGWTGYSADFPEEKAAFEKKMSSFFAQSVAFFTLTTQLAQRQLEPATDPVDQFRSYALDAYEDIRLMLARVLLYSCNSDGEVAHHFAEIGFSIQRPSLIRLPLNLLSFDFAGVVVLFVIVTVSLAVGDLGKALAIGMLVAINQSIAAVCALAPKQLWNFADYRSAKERPILSYLISGACTLTITLPISFGFYLIRTHFPLDEVHPTLPFTAQAKWLLLPTVLSIALAFACDDAIEADHEPWWLRWAESAGLAALMGLSGFLVMSWLNQPTSHQPTVQQHLLLIPCLLSASIGALFGATIPHWYRKTMRGAAVDIVKIAVQPSRDKIAPAV</sequence>
<evidence type="ECO:0000256" key="1">
    <source>
        <dbReference type="SAM" id="Phobius"/>
    </source>
</evidence>
<accession>A0ABY7MU02</accession>
<evidence type="ECO:0000313" key="2">
    <source>
        <dbReference type="EMBL" id="WBL80440.1"/>
    </source>
</evidence>
<proteinExistence type="predicted"/>
<feature type="transmembrane region" description="Helical" evidence="1">
    <location>
        <begin position="92"/>
        <end position="110"/>
    </location>
</feature>
<feature type="transmembrane region" description="Helical" evidence="1">
    <location>
        <begin position="439"/>
        <end position="463"/>
    </location>
</feature>
<keyword evidence="1" id="KW-0812">Transmembrane</keyword>
<gene>
    <name evidence="2" type="ORF">I3J27_08475</name>
</gene>
<feature type="transmembrane region" description="Helical" evidence="1">
    <location>
        <begin position="49"/>
        <end position="68"/>
    </location>
</feature>
<dbReference type="RefSeq" id="WP_270167678.1">
    <property type="nucleotide sequence ID" value="NZ_CP089391.1"/>
</dbReference>
<feature type="transmembrane region" description="Helical" evidence="1">
    <location>
        <begin position="410"/>
        <end position="427"/>
    </location>
</feature>
<keyword evidence="3" id="KW-1185">Reference proteome</keyword>
<protein>
    <submittedName>
        <fullName evidence="2">Uncharacterized protein</fullName>
    </submittedName>
</protein>
<feature type="transmembrane region" description="Helical" evidence="1">
    <location>
        <begin position="370"/>
        <end position="390"/>
    </location>
</feature>
<reference evidence="2" key="1">
    <citation type="submission" date="2021-12" db="EMBL/GenBank/DDBJ databases">
        <title>Bradyrhizobium xenonodulans sp. nov.</title>
        <authorList>
            <person name="Claassens R."/>
            <person name="Venter S.N."/>
            <person name="Beukes C.W."/>
            <person name="Stepkowski T."/>
            <person name="Steenkamp E.T."/>
        </authorList>
    </citation>
    <scope>NUCLEOTIDE SEQUENCE</scope>
    <source>
        <strain evidence="2">14AB</strain>
    </source>
</reference>
<keyword evidence="1" id="KW-1133">Transmembrane helix</keyword>
<organism evidence="2 3">
    <name type="scientific">Bradyrhizobium xenonodulans</name>
    <dbReference type="NCBI Taxonomy" id="2736875"/>
    <lineage>
        <taxon>Bacteria</taxon>
        <taxon>Pseudomonadati</taxon>
        <taxon>Pseudomonadota</taxon>
        <taxon>Alphaproteobacteria</taxon>
        <taxon>Hyphomicrobiales</taxon>
        <taxon>Nitrobacteraceae</taxon>
        <taxon>Bradyrhizobium</taxon>
    </lineage>
</organism>
<keyword evidence="1" id="KW-0472">Membrane</keyword>